<reference evidence="4" key="1">
    <citation type="submission" date="2018-06" db="EMBL/GenBank/DDBJ databases">
        <title>Genome assembly of Danube salmon.</title>
        <authorList>
            <person name="Macqueen D.J."/>
            <person name="Gundappa M.K."/>
        </authorList>
    </citation>
    <scope>NUCLEOTIDE SEQUENCE [LARGE SCALE GENOMIC DNA]</scope>
</reference>
<evidence type="ECO:0000313" key="3">
    <source>
        <dbReference type="Ensembl" id="ENSHHUP00000006360.1"/>
    </source>
</evidence>
<keyword evidence="1" id="KW-0393">Immunoglobulin domain</keyword>
<keyword evidence="4" id="KW-1185">Reference proteome</keyword>
<dbReference type="GO" id="GO:0098632">
    <property type="term" value="F:cell-cell adhesion mediator activity"/>
    <property type="evidence" value="ECO:0007669"/>
    <property type="project" value="TreeGrafter"/>
</dbReference>
<feature type="domain" description="Ig-like" evidence="2">
    <location>
        <begin position="1"/>
        <end position="37"/>
    </location>
</feature>
<dbReference type="GO" id="GO:0030424">
    <property type="term" value="C:axon"/>
    <property type="evidence" value="ECO:0007669"/>
    <property type="project" value="TreeGrafter"/>
</dbReference>
<name>A0A4W5K784_9TELE</name>
<accession>A0A4W5K784</accession>
<dbReference type="PANTHER" id="PTHR10075">
    <property type="entry name" value="BASIGIN RELATED"/>
    <property type="match status" value="1"/>
</dbReference>
<evidence type="ECO:0000313" key="4">
    <source>
        <dbReference type="Proteomes" id="UP000314982"/>
    </source>
</evidence>
<dbReference type="PANTHER" id="PTHR10075:SF77">
    <property type="entry name" value="NEURONAL-GLIAL CELL ADHESION MOLECULE"/>
    <property type="match status" value="1"/>
</dbReference>
<sequence>MFDGSLEILNATRNDEGVYTCLAENDRGKANSTGTLTITEATQITVAPEDTQVMVGEEVHLQCQASFDPSLDITFIWSLDFRVIDFYLEWKHYERIMVGGQAQTNRVGVNSISVQYIQEVH</sequence>
<reference evidence="3" key="3">
    <citation type="submission" date="2025-09" db="UniProtKB">
        <authorList>
            <consortium name="Ensembl"/>
        </authorList>
    </citation>
    <scope>IDENTIFICATION</scope>
</reference>
<protein>
    <recommendedName>
        <fullName evidence="2">Ig-like domain-containing protein</fullName>
    </recommendedName>
</protein>
<dbReference type="InterPro" id="IPR036179">
    <property type="entry name" value="Ig-like_dom_sf"/>
</dbReference>
<dbReference type="AlphaFoldDB" id="A0A4W5K784"/>
<evidence type="ECO:0000256" key="1">
    <source>
        <dbReference type="ARBA" id="ARBA00023319"/>
    </source>
</evidence>
<dbReference type="Gene3D" id="2.60.40.10">
    <property type="entry name" value="Immunoglobulins"/>
    <property type="match status" value="2"/>
</dbReference>
<dbReference type="InterPro" id="IPR013783">
    <property type="entry name" value="Ig-like_fold"/>
</dbReference>
<dbReference type="SUPFAM" id="SSF48726">
    <property type="entry name" value="Immunoglobulin"/>
    <property type="match status" value="2"/>
</dbReference>
<dbReference type="Proteomes" id="UP000314982">
    <property type="component" value="Unassembled WGS sequence"/>
</dbReference>
<dbReference type="PROSITE" id="PS50835">
    <property type="entry name" value="IG_LIKE"/>
    <property type="match status" value="1"/>
</dbReference>
<dbReference type="GO" id="GO:0005886">
    <property type="term" value="C:plasma membrane"/>
    <property type="evidence" value="ECO:0007669"/>
    <property type="project" value="TreeGrafter"/>
</dbReference>
<dbReference type="InterPro" id="IPR007110">
    <property type="entry name" value="Ig-like_dom"/>
</dbReference>
<dbReference type="GeneTree" id="ENSGT00940000155915"/>
<dbReference type="Ensembl" id="ENSHHUT00000006548.1">
    <property type="protein sequence ID" value="ENSHHUP00000006360.1"/>
    <property type="gene ID" value="ENSHHUG00000003916.1"/>
</dbReference>
<dbReference type="GO" id="GO:0007411">
    <property type="term" value="P:axon guidance"/>
    <property type="evidence" value="ECO:0007669"/>
    <property type="project" value="TreeGrafter"/>
</dbReference>
<reference evidence="3" key="2">
    <citation type="submission" date="2025-08" db="UniProtKB">
        <authorList>
            <consortium name="Ensembl"/>
        </authorList>
    </citation>
    <scope>IDENTIFICATION</scope>
</reference>
<dbReference type="GO" id="GO:0070593">
    <property type="term" value="P:dendrite self-avoidance"/>
    <property type="evidence" value="ECO:0007669"/>
    <property type="project" value="TreeGrafter"/>
</dbReference>
<organism evidence="3 4">
    <name type="scientific">Hucho hucho</name>
    <name type="common">huchen</name>
    <dbReference type="NCBI Taxonomy" id="62062"/>
    <lineage>
        <taxon>Eukaryota</taxon>
        <taxon>Metazoa</taxon>
        <taxon>Chordata</taxon>
        <taxon>Craniata</taxon>
        <taxon>Vertebrata</taxon>
        <taxon>Euteleostomi</taxon>
        <taxon>Actinopterygii</taxon>
        <taxon>Neopterygii</taxon>
        <taxon>Teleostei</taxon>
        <taxon>Protacanthopterygii</taxon>
        <taxon>Salmoniformes</taxon>
        <taxon>Salmonidae</taxon>
        <taxon>Salmoninae</taxon>
        <taxon>Hucho</taxon>
    </lineage>
</organism>
<dbReference type="Pfam" id="PF07679">
    <property type="entry name" value="I-set"/>
    <property type="match status" value="1"/>
</dbReference>
<proteinExistence type="predicted"/>
<dbReference type="GO" id="GO:0007156">
    <property type="term" value="P:homophilic cell adhesion via plasma membrane adhesion molecules"/>
    <property type="evidence" value="ECO:0007669"/>
    <property type="project" value="TreeGrafter"/>
</dbReference>
<evidence type="ECO:0000259" key="2">
    <source>
        <dbReference type="PROSITE" id="PS50835"/>
    </source>
</evidence>
<dbReference type="InterPro" id="IPR013098">
    <property type="entry name" value="Ig_I-set"/>
</dbReference>